<reference evidence="1" key="1">
    <citation type="journal article" date="2014" name="Nat. Commun.">
        <title>The tobacco genome sequence and its comparison with those of tomato and potato.</title>
        <authorList>
            <person name="Sierro N."/>
            <person name="Battey J.N."/>
            <person name="Ouadi S."/>
            <person name="Bakaher N."/>
            <person name="Bovet L."/>
            <person name="Willig A."/>
            <person name="Goepfert S."/>
            <person name="Peitsch M.C."/>
            <person name="Ivanov N.V."/>
        </authorList>
    </citation>
    <scope>NUCLEOTIDE SEQUENCE [LARGE SCALE GENOMIC DNA]</scope>
</reference>
<gene>
    <name evidence="2" type="primary">LOC142178574</name>
</gene>
<name>A0AC58U4U9_TOBAC</name>
<dbReference type="Proteomes" id="UP000790787">
    <property type="component" value="Chromosome 3"/>
</dbReference>
<protein>
    <submittedName>
        <fullName evidence="2">Uncharacterized protein LOC142178574</fullName>
    </submittedName>
</protein>
<reference evidence="2" key="2">
    <citation type="submission" date="2025-08" db="UniProtKB">
        <authorList>
            <consortium name="RefSeq"/>
        </authorList>
    </citation>
    <scope>IDENTIFICATION</scope>
    <source>
        <tissue evidence="2">Leaf</tissue>
    </source>
</reference>
<evidence type="ECO:0000313" key="1">
    <source>
        <dbReference type="Proteomes" id="UP000790787"/>
    </source>
</evidence>
<dbReference type="RefSeq" id="XP_075104500.1">
    <property type="nucleotide sequence ID" value="XM_075248399.1"/>
</dbReference>
<accession>A0AC58U4U9</accession>
<sequence>MRSDENDNPTVPTVNEPLSQSGINISNPLYMHPYDNPGATLVPAPFDGFGYRSWRRSVMRALSVKNKLGFINGDCKRPHLDSPNFRLWERCDDMVTSWILNSLTKEIADSVEYVADAFELWRELEDQYDQTNGTKLYQIQKEINDLSQGSLDITSYYTKMKKLWEELNTLIAKSHCTCNYSCGAKESMHKAEQDRRLIQFLMGLNETYTVVRGSILMMNPLPSIAQAFSLLIQEERQREIKPTGHLVLESSVLNANTTKPNTFRTNYSPNNNHNNRNRPFCDYCKRPGHTKEKCYKLHGYPQNFGHNQNPNTGQNSFSQNTRQGSNYNYSYNSNNNSANRLNRGNRTLANAYVAATESQPAENDKYVSHDNPQNVSLTKEEYNQLVTLLQQFQSSGIGDHGGGTNATSGTTNFAGMIACTSSIDFCKLSCECFKNKADSWIIDSGASNNMTFNRSLLTNIINLPYPLLVILPNGYKVKVTEIGSVILNSKITLDKVMYVPTFRYNLISVHSLASHLSCIVAFFNLCCMLQAPSMKRPLVIGKVKDGLYILCPSCLKKNNASLAKKDNSRLPVISTCCTCDTHCPTHSIVNVLVHTNKCVSFPSLIVNNSCASASKHVPFEDVSSELPGFFSQSWSENNVNVLWHNRLGHIPFVKMKRITSIPANFSPKQPFYLKSNAIDILKNFMSLVENQFGINIKSIRSDNGLEFTSGEATKLFQSKGIIHQRTCPYTPQQNGVVERKHKYLLETARALLFQSKLPLRYWGECVLCATYIINRLPSNSINNKTPYELLYKRKPKYSHLKSFGCLCYPTVPIPHRDKFNPKTAPHVFVGYPFNTKGYKVLNLATIKIYISRDVVFNESIFPFNCSINKSSNSLVFYPVPFIDSLDEHLPKNTGNMQTTENLSDQGNVDNTPISMSPIHAASPLSHGISSPSPHNTSSEHNIEQTNTEQIHPTRHQALVRNVCHEREPSSYEEVAIDHAWQAAMTQELDALHSNHTWDLVMLPPRKQAIGC</sequence>
<organism evidence="1 2">
    <name type="scientific">Nicotiana tabacum</name>
    <name type="common">Common tobacco</name>
    <dbReference type="NCBI Taxonomy" id="4097"/>
    <lineage>
        <taxon>Eukaryota</taxon>
        <taxon>Viridiplantae</taxon>
        <taxon>Streptophyta</taxon>
        <taxon>Embryophyta</taxon>
        <taxon>Tracheophyta</taxon>
        <taxon>Spermatophyta</taxon>
        <taxon>Magnoliopsida</taxon>
        <taxon>eudicotyledons</taxon>
        <taxon>Gunneridae</taxon>
        <taxon>Pentapetalae</taxon>
        <taxon>asterids</taxon>
        <taxon>lamiids</taxon>
        <taxon>Solanales</taxon>
        <taxon>Solanaceae</taxon>
        <taxon>Nicotianoideae</taxon>
        <taxon>Nicotianeae</taxon>
        <taxon>Nicotiana</taxon>
    </lineage>
</organism>
<keyword evidence="1" id="KW-1185">Reference proteome</keyword>
<evidence type="ECO:0000313" key="2">
    <source>
        <dbReference type="RefSeq" id="XP_075104500.1"/>
    </source>
</evidence>
<proteinExistence type="predicted"/>